<evidence type="ECO:0000313" key="1">
    <source>
        <dbReference type="Proteomes" id="UP000050795"/>
    </source>
</evidence>
<proteinExistence type="predicted"/>
<reference evidence="2" key="2">
    <citation type="submission" date="2023-11" db="UniProtKB">
        <authorList>
            <consortium name="WormBaseParasite"/>
        </authorList>
    </citation>
    <scope>IDENTIFICATION</scope>
</reference>
<organism evidence="1 2">
    <name type="scientific">Trichobilharzia regenti</name>
    <name type="common">Nasal bird schistosome</name>
    <dbReference type="NCBI Taxonomy" id="157069"/>
    <lineage>
        <taxon>Eukaryota</taxon>
        <taxon>Metazoa</taxon>
        <taxon>Spiralia</taxon>
        <taxon>Lophotrochozoa</taxon>
        <taxon>Platyhelminthes</taxon>
        <taxon>Trematoda</taxon>
        <taxon>Digenea</taxon>
        <taxon>Strigeidida</taxon>
        <taxon>Schistosomatoidea</taxon>
        <taxon>Schistosomatidae</taxon>
        <taxon>Trichobilharzia</taxon>
    </lineage>
</organism>
<accession>A0AA85K0V8</accession>
<dbReference type="WBParaSite" id="TREG1_52200.1">
    <property type="protein sequence ID" value="TREG1_52200.1"/>
    <property type="gene ID" value="TREG1_52200"/>
</dbReference>
<sequence>MLNFNNSLNNVEDNRACKTSVICGTCGRKDTTPYHPILYEPVISCEYSYGCHNPSNTPKWLDVESIERLIIQYGLAQNLAEQKATTN</sequence>
<name>A0AA85K0V8_TRIRE</name>
<keyword evidence="1" id="KW-1185">Reference proteome</keyword>
<evidence type="ECO:0000313" key="2">
    <source>
        <dbReference type="WBParaSite" id="TREG1_52200.1"/>
    </source>
</evidence>
<reference evidence="1" key="1">
    <citation type="submission" date="2022-06" db="EMBL/GenBank/DDBJ databases">
        <authorList>
            <person name="Berger JAMES D."/>
            <person name="Berger JAMES D."/>
        </authorList>
    </citation>
    <scope>NUCLEOTIDE SEQUENCE [LARGE SCALE GENOMIC DNA]</scope>
</reference>
<protein>
    <submittedName>
        <fullName evidence="2">Uncharacterized protein</fullName>
    </submittedName>
</protein>
<dbReference type="AlphaFoldDB" id="A0AA85K0V8"/>
<dbReference type="Proteomes" id="UP000050795">
    <property type="component" value="Unassembled WGS sequence"/>
</dbReference>